<accession>A0ABV6AWM3</accession>
<reference evidence="1 2" key="1">
    <citation type="submission" date="2024-09" db="EMBL/GenBank/DDBJ databases">
        <authorList>
            <person name="Sun Q."/>
            <person name="Mori K."/>
        </authorList>
    </citation>
    <scope>NUCLEOTIDE SEQUENCE [LARGE SCALE GENOMIC DNA]</scope>
    <source>
        <strain evidence="1 2">JCM 13503</strain>
    </source>
</reference>
<sequence>MRPTKARFQEVFPLAVTPRHPLRAVLGTTLAVAAQWCGSFPLEAVGVRTEPMVAQDGLYDAARPELGIRIADDAEFPGLTLLHELAHVLDFQVLGGGTGWASHTALQSIHFSVWQTLFAALEHTPTCQTLWEHERDTEGRFRSTRAMATYLRLPQELFARAYAQWVAHESQHPLLLAELQQQALRVPAAQWPDAEFVTLVPPVRALLQAYGR</sequence>
<evidence type="ECO:0000313" key="1">
    <source>
        <dbReference type="EMBL" id="MFB9991907.1"/>
    </source>
</evidence>
<keyword evidence="2" id="KW-1185">Reference proteome</keyword>
<dbReference type="Proteomes" id="UP001589733">
    <property type="component" value="Unassembled WGS sequence"/>
</dbReference>
<protein>
    <submittedName>
        <fullName evidence="1">Uncharacterized protein</fullName>
    </submittedName>
</protein>
<dbReference type="RefSeq" id="WP_380007825.1">
    <property type="nucleotide sequence ID" value="NZ_JBHLYR010000025.1"/>
</dbReference>
<dbReference type="EMBL" id="JBHLYR010000025">
    <property type="protein sequence ID" value="MFB9991907.1"/>
    <property type="molecule type" value="Genomic_DNA"/>
</dbReference>
<organism evidence="1 2">
    <name type="scientific">Deinococcus oregonensis</name>
    <dbReference type="NCBI Taxonomy" id="1805970"/>
    <lineage>
        <taxon>Bacteria</taxon>
        <taxon>Thermotogati</taxon>
        <taxon>Deinococcota</taxon>
        <taxon>Deinococci</taxon>
        <taxon>Deinococcales</taxon>
        <taxon>Deinococcaceae</taxon>
        <taxon>Deinococcus</taxon>
    </lineage>
</organism>
<gene>
    <name evidence="1" type="ORF">ACFFLM_08000</name>
</gene>
<comment type="caution">
    <text evidence="1">The sequence shown here is derived from an EMBL/GenBank/DDBJ whole genome shotgun (WGS) entry which is preliminary data.</text>
</comment>
<evidence type="ECO:0000313" key="2">
    <source>
        <dbReference type="Proteomes" id="UP001589733"/>
    </source>
</evidence>
<name>A0ABV6AWM3_9DEIO</name>
<proteinExistence type="predicted"/>